<organism evidence="2 3">
    <name type="scientific">Elizabethkingia bruuniana</name>
    <dbReference type="NCBI Taxonomy" id="1756149"/>
    <lineage>
        <taxon>Bacteria</taxon>
        <taxon>Pseudomonadati</taxon>
        <taxon>Bacteroidota</taxon>
        <taxon>Flavobacteriia</taxon>
        <taxon>Flavobacteriales</taxon>
        <taxon>Weeksellaceae</taxon>
        <taxon>Elizabethkingia</taxon>
    </lineage>
</organism>
<proteinExistence type="predicted"/>
<gene>
    <name evidence="2" type="ORF">I6H88_03110</name>
</gene>
<sequence>MKLFESADAILTKFPLSTAGSVALSVNWGVLTPVFLQLGLFVVDLLRQKFIRKQKREKQVINEPDLEK</sequence>
<dbReference type="GeneID" id="93133855"/>
<evidence type="ECO:0000313" key="2">
    <source>
        <dbReference type="EMBL" id="QQN59584.1"/>
    </source>
</evidence>
<feature type="transmembrane region" description="Helical" evidence="1">
    <location>
        <begin position="26"/>
        <end position="46"/>
    </location>
</feature>
<dbReference type="AlphaFoldDB" id="A0A7T7V0M8"/>
<keyword evidence="1" id="KW-1133">Transmembrane helix</keyword>
<keyword evidence="3" id="KW-1185">Reference proteome</keyword>
<keyword evidence="1" id="KW-0812">Transmembrane</keyword>
<dbReference type="Proteomes" id="UP000595426">
    <property type="component" value="Chromosome"/>
</dbReference>
<accession>A0A7T7V0M8</accession>
<evidence type="ECO:0000313" key="3">
    <source>
        <dbReference type="Proteomes" id="UP000595426"/>
    </source>
</evidence>
<reference evidence="2 3" key="1">
    <citation type="submission" date="2020-12" db="EMBL/GenBank/DDBJ databases">
        <title>FDA dAtabase for Regulatory Grade micrObial Sequences (FDA-ARGOS): Supporting development and validation of Infectious Disease Dx tests.</title>
        <authorList>
            <person name="Kerrigan L."/>
            <person name="Long C."/>
            <person name="Tallon L."/>
            <person name="Sadzewicz L."/>
            <person name="Zhao X."/>
            <person name="Boylan J."/>
            <person name="Ott S."/>
            <person name="Bowen H."/>
            <person name="Vavikolanu K."/>
            <person name="Mehta A."/>
            <person name="Aluvathingal J."/>
            <person name="Nadendla S."/>
            <person name="Yan Y."/>
            <person name="Sichtig H."/>
        </authorList>
    </citation>
    <scope>NUCLEOTIDE SEQUENCE [LARGE SCALE GENOMIC DNA]</scope>
    <source>
        <strain evidence="2 3">FDAARGOS_1031</strain>
    </source>
</reference>
<keyword evidence="1" id="KW-0472">Membrane</keyword>
<evidence type="ECO:0000256" key="1">
    <source>
        <dbReference type="SAM" id="Phobius"/>
    </source>
</evidence>
<dbReference type="EMBL" id="CP067018">
    <property type="protein sequence ID" value="QQN59584.1"/>
    <property type="molecule type" value="Genomic_DNA"/>
</dbReference>
<name>A0A7T7V0M8_9FLAO</name>
<dbReference type="KEGG" id="egm:AYC65_13140"/>
<protein>
    <submittedName>
        <fullName evidence="2">Uncharacterized protein</fullName>
    </submittedName>
</protein>
<dbReference type="RefSeq" id="WP_034868893.1">
    <property type="nucleotide sequence ID" value="NZ_CBCSDR010000006.1"/>
</dbReference>